<evidence type="ECO:0000256" key="9">
    <source>
        <dbReference type="ARBA" id="ARBA00053570"/>
    </source>
</evidence>
<organism evidence="13">
    <name type="scientific">Desulfobacca acetoxidans</name>
    <dbReference type="NCBI Taxonomy" id="60893"/>
    <lineage>
        <taxon>Bacteria</taxon>
        <taxon>Pseudomonadati</taxon>
        <taxon>Thermodesulfobacteriota</taxon>
        <taxon>Desulfobaccia</taxon>
        <taxon>Desulfobaccales</taxon>
        <taxon>Desulfobaccaceae</taxon>
        <taxon>Desulfobacca</taxon>
    </lineage>
</organism>
<evidence type="ECO:0000256" key="4">
    <source>
        <dbReference type="ARBA" id="ARBA00022801"/>
    </source>
</evidence>
<dbReference type="GO" id="GO:0005886">
    <property type="term" value="C:plasma membrane"/>
    <property type="evidence" value="ECO:0007669"/>
    <property type="project" value="UniProtKB-SubCell"/>
</dbReference>
<dbReference type="InterPro" id="IPR013822">
    <property type="entry name" value="Signal_recog_particl_SRP54_hlx"/>
</dbReference>
<dbReference type="GO" id="GO:0005525">
    <property type="term" value="F:GTP binding"/>
    <property type="evidence" value="ECO:0007669"/>
    <property type="project" value="UniProtKB-UniRule"/>
</dbReference>
<feature type="compositionally biased region" description="Low complexity" evidence="11">
    <location>
        <begin position="42"/>
        <end position="58"/>
    </location>
</feature>
<dbReference type="GO" id="GO:0003924">
    <property type="term" value="F:GTPase activity"/>
    <property type="evidence" value="ECO:0007669"/>
    <property type="project" value="UniProtKB-UniRule"/>
</dbReference>
<dbReference type="GO" id="GO:0006614">
    <property type="term" value="P:SRP-dependent cotranslational protein targeting to membrane"/>
    <property type="evidence" value="ECO:0007669"/>
    <property type="project" value="InterPro"/>
</dbReference>
<reference evidence="13" key="1">
    <citation type="journal article" date="2020" name="mSystems">
        <title>Genome- and Community-Level Interaction Insights into Carbon Utilization and Element Cycling Functions of Hydrothermarchaeota in Hydrothermal Sediment.</title>
        <authorList>
            <person name="Zhou Z."/>
            <person name="Liu Y."/>
            <person name="Xu W."/>
            <person name="Pan J."/>
            <person name="Luo Z.H."/>
            <person name="Li M."/>
        </authorList>
    </citation>
    <scope>NUCLEOTIDE SEQUENCE [LARGE SCALE GENOMIC DNA]</scope>
    <source>
        <strain evidence="13">SpSt-767</strain>
    </source>
</reference>
<dbReference type="GO" id="GO:0005737">
    <property type="term" value="C:cytoplasm"/>
    <property type="evidence" value="ECO:0007669"/>
    <property type="project" value="UniProtKB-SubCell"/>
</dbReference>
<feature type="binding site" evidence="10">
    <location>
        <begin position="201"/>
        <end position="208"/>
    </location>
    <ligand>
        <name>GTP</name>
        <dbReference type="ChEBI" id="CHEBI:37565"/>
    </ligand>
</feature>
<dbReference type="NCBIfam" id="TIGR00064">
    <property type="entry name" value="ftsY"/>
    <property type="match status" value="1"/>
</dbReference>
<dbReference type="SMART" id="SM00962">
    <property type="entry name" value="SRP54"/>
    <property type="match status" value="1"/>
</dbReference>
<dbReference type="FunFam" id="3.40.50.300:FF:000053">
    <property type="entry name" value="Signal recognition particle receptor FtsY"/>
    <property type="match status" value="1"/>
</dbReference>
<comment type="function">
    <text evidence="9">Involved in targeting and insertion of nascent membrane proteins into the cytoplasmic membrane. Acts as a receptor for the complex formed by the signal recognition particle (SRP) and the ribosome-nascent chain (RNC). Interaction with SRP-RNC leads to the transfer of the RNC complex to the Sec translocase for insertion into the membrane, the hydrolysis of GTP by both Ffh and FtsY, and the dissociation of the SRP-FtsY complex into the individual components.</text>
</comment>
<evidence type="ECO:0000256" key="11">
    <source>
        <dbReference type="SAM" id="MobiDB-lite"/>
    </source>
</evidence>
<evidence type="ECO:0000256" key="8">
    <source>
        <dbReference type="ARBA" id="ARBA00048027"/>
    </source>
</evidence>
<dbReference type="EMBL" id="DTGR01000115">
    <property type="protein sequence ID" value="HHS29453.1"/>
    <property type="molecule type" value="Genomic_DNA"/>
</dbReference>
<gene>
    <name evidence="10 13" type="primary">ftsY</name>
    <name evidence="13" type="ORF">ENV52_07110</name>
</gene>
<dbReference type="PANTHER" id="PTHR43134">
    <property type="entry name" value="SIGNAL RECOGNITION PARTICLE RECEPTOR SUBUNIT ALPHA"/>
    <property type="match status" value="1"/>
</dbReference>
<feature type="compositionally biased region" description="Basic residues" evidence="11">
    <location>
        <begin position="1"/>
        <end position="10"/>
    </location>
</feature>
<dbReference type="SUPFAM" id="SSF52540">
    <property type="entry name" value="P-loop containing nucleoside triphosphate hydrolases"/>
    <property type="match status" value="1"/>
</dbReference>
<feature type="domain" description="SRP54-type proteins GTP-binding" evidence="12">
    <location>
        <begin position="368"/>
        <end position="381"/>
    </location>
</feature>
<feature type="compositionally biased region" description="Basic and acidic residues" evidence="11">
    <location>
        <begin position="11"/>
        <end position="32"/>
    </location>
</feature>
<dbReference type="HAMAP" id="MF_00920">
    <property type="entry name" value="FtsY"/>
    <property type="match status" value="1"/>
</dbReference>
<dbReference type="InterPro" id="IPR027417">
    <property type="entry name" value="P-loop_NTPase"/>
</dbReference>
<dbReference type="Pfam" id="PF02881">
    <property type="entry name" value="SRP54_N"/>
    <property type="match status" value="1"/>
</dbReference>
<evidence type="ECO:0000256" key="7">
    <source>
        <dbReference type="ARBA" id="ARBA00023170"/>
    </source>
</evidence>
<dbReference type="PROSITE" id="PS00300">
    <property type="entry name" value="SRP54"/>
    <property type="match status" value="1"/>
</dbReference>
<evidence type="ECO:0000256" key="2">
    <source>
        <dbReference type="ARBA" id="ARBA00022490"/>
    </source>
</evidence>
<keyword evidence="5 10" id="KW-0342">GTP-binding</keyword>
<protein>
    <recommendedName>
        <fullName evidence="10">Signal recognition particle receptor FtsY</fullName>
        <shortName evidence="10">SRP receptor</shortName>
        <ecNumber evidence="10">3.6.5.4</ecNumber>
    </recommendedName>
</protein>
<name>A0A7V6DPP3_9BACT</name>
<dbReference type="InterPro" id="IPR004390">
    <property type="entry name" value="SR_rcpt_FtsY"/>
</dbReference>
<dbReference type="Pfam" id="PF00448">
    <property type="entry name" value="SRP54"/>
    <property type="match status" value="1"/>
</dbReference>
<evidence type="ECO:0000256" key="6">
    <source>
        <dbReference type="ARBA" id="ARBA00023136"/>
    </source>
</evidence>
<accession>A0A7V6DPP3</accession>
<feature type="binding site" evidence="10">
    <location>
        <begin position="347"/>
        <end position="350"/>
    </location>
    <ligand>
        <name>GTP</name>
        <dbReference type="ChEBI" id="CHEBI:37565"/>
    </ligand>
</feature>
<evidence type="ECO:0000256" key="3">
    <source>
        <dbReference type="ARBA" id="ARBA00022741"/>
    </source>
</evidence>
<dbReference type="FunFam" id="1.20.120.140:FF:000002">
    <property type="entry name" value="Signal recognition particle receptor FtsY"/>
    <property type="match status" value="1"/>
</dbReference>
<dbReference type="InterPro" id="IPR000897">
    <property type="entry name" value="SRP54_GTPase_dom"/>
</dbReference>
<comment type="subunit">
    <text evidence="10">Part of the signal recognition particle protein translocation system, which is composed of SRP and FtsY.</text>
</comment>
<evidence type="ECO:0000256" key="10">
    <source>
        <dbReference type="HAMAP-Rule" id="MF_00920"/>
    </source>
</evidence>
<feature type="binding site" evidence="10">
    <location>
        <begin position="283"/>
        <end position="287"/>
    </location>
    <ligand>
        <name>GTP</name>
        <dbReference type="ChEBI" id="CHEBI:37565"/>
    </ligand>
</feature>
<evidence type="ECO:0000256" key="1">
    <source>
        <dbReference type="ARBA" id="ARBA00022475"/>
    </source>
</evidence>
<dbReference type="Gene3D" id="3.40.50.300">
    <property type="entry name" value="P-loop containing nucleotide triphosphate hydrolases"/>
    <property type="match status" value="1"/>
</dbReference>
<evidence type="ECO:0000259" key="12">
    <source>
        <dbReference type="PROSITE" id="PS00300"/>
    </source>
</evidence>
<keyword evidence="3 10" id="KW-0547">Nucleotide-binding</keyword>
<comment type="similarity">
    <text evidence="10">Belongs to the GTP-binding SRP family. FtsY subfamily.</text>
</comment>
<dbReference type="EC" id="3.6.5.4" evidence="10"/>
<proteinExistence type="inferred from homology"/>
<dbReference type="SMART" id="SM00963">
    <property type="entry name" value="SRP54_N"/>
    <property type="match status" value="1"/>
</dbReference>
<dbReference type="PANTHER" id="PTHR43134:SF1">
    <property type="entry name" value="SIGNAL RECOGNITION PARTICLE RECEPTOR SUBUNIT ALPHA"/>
    <property type="match status" value="1"/>
</dbReference>
<dbReference type="Gene3D" id="1.20.120.140">
    <property type="entry name" value="Signal recognition particle SRP54, nucleotide-binding domain"/>
    <property type="match status" value="1"/>
</dbReference>
<keyword evidence="2 10" id="KW-0963">Cytoplasm</keyword>
<dbReference type="GO" id="GO:0005047">
    <property type="term" value="F:signal recognition particle binding"/>
    <property type="evidence" value="ECO:0007669"/>
    <property type="project" value="TreeGrafter"/>
</dbReference>
<dbReference type="InterPro" id="IPR036225">
    <property type="entry name" value="SRP/SRP_N"/>
</dbReference>
<dbReference type="InterPro" id="IPR042101">
    <property type="entry name" value="SRP54_N_sf"/>
</dbReference>
<dbReference type="CDD" id="cd17874">
    <property type="entry name" value="FtsY"/>
    <property type="match status" value="1"/>
</dbReference>
<keyword evidence="7 10" id="KW-0675">Receptor</keyword>
<comment type="caution">
    <text evidence="13">The sequence shown here is derived from an EMBL/GenBank/DDBJ whole genome shotgun (WGS) entry which is preliminary data.</text>
</comment>
<keyword evidence="4 10" id="KW-0378">Hydrolase</keyword>
<feature type="region of interest" description="Disordered" evidence="11">
    <location>
        <begin position="1"/>
        <end position="68"/>
    </location>
</feature>
<evidence type="ECO:0000256" key="5">
    <source>
        <dbReference type="ARBA" id="ARBA00023134"/>
    </source>
</evidence>
<comment type="catalytic activity">
    <reaction evidence="8 10">
        <text>GTP + H2O = GDP + phosphate + H(+)</text>
        <dbReference type="Rhea" id="RHEA:19669"/>
        <dbReference type="ChEBI" id="CHEBI:15377"/>
        <dbReference type="ChEBI" id="CHEBI:15378"/>
        <dbReference type="ChEBI" id="CHEBI:37565"/>
        <dbReference type="ChEBI" id="CHEBI:43474"/>
        <dbReference type="ChEBI" id="CHEBI:58189"/>
        <dbReference type="EC" id="3.6.5.4"/>
    </reaction>
</comment>
<keyword evidence="6 10" id="KW-0472">Membrane</keyword>
<sequence length="395" mass="43531">MRRWFRKKDRKPKDQEHEALISQEKEFQERPSPELAGTSPSPANRAAELAPPLAEPGLSPAPEPPPAAAVIQTDEPIIDLFDELKEEDEGAETRKRRFSRFRERLGRTRKNLAGGLERLFLGRREVDAELLDDLEEMLITADLGVDTTLRLVDAIRDKVKRRELRDASRLKDALRDEMVQILKGPRAPLRLTRPWVIFMVGVNGVGKTTTIAKLAHRDHTRGLNPLLIAADTFRAAAVEQLEIWGERIGAQVVKQKTGADPAAVVFDGLEAAQARGVDVVYVDTAGRLHTKVNLMEELKKIHRTAAKKMPGAPHEILLILDATTGQNALSQARLFHEAVGVTGLILTKLDGTAKGGMALAVAHETGLPIRYIGVGEGMDDLQPFDPEAFVAAILD</sequence>
<keyword evidence="1 10" id="KW-1003">Cell membrane</keyword>
<evidence type="ECO:0000313" key="13">
    <source>
        <dbReference type="EMBL" id="HHS29453.1"/>
    </source>
</evidence>
<dbReference type="SMART" id="SM00382">
    <property type="entry name" value="AAA"/>
    <property type="match status" value="1"/>
</dbReference>
<dbReference type="InterPro" id="IPR003593">
    <property type="entry name" value="AAA+_ATPase"/>
</dbReference>
<comment type="subcellular location">
    <subcellularLocation>
        <location evidence="10">Cell membrane</location>
        <topology evidence="10">Peripheral membrane protein</topology>
        <orientation evidence="10">Cytoplasmic side</orientation>
    </subcellularLocation>
    <subcellularLocation>
        <location evidence="10">Cytoplasm</location>
    </subcellularLocation>
</comment>
<dbReference type="SUPFAM" id="SSF47364">
    <property type="entry name" value="Domain of the SRP/SRP receptor G-proteins"/>
    <property type="match status" value="1"/>
</dbReference>
<dbReference type="AlphaFoldDB" id="A0A7V6DPP3"/>